<dbReference type="OrthoDB" id="9805123at2"/>
<evidence type="ECO:0000313" key="4">
    <source>
        <dbReference type="EMBL" id="OTG65173.1"/>
    </source>
</evidence>
<dbReference type="Pfam" id="PF12146">
    <property type="entry name" value="Hydrolase_4"/>
    <property type="match status" value="1"/>
</dbReference>
<evidence type="ECO:0000256" key="2">
    <source>
        <dbReference type="ARBA" id="ARBA00038115"/>
    </source>
</evidence>
<dbReference type="InterPro" id="IPR022742">
    <property type="entry name" value="Hydrolase_4"/>
</dbReference>
<protein>
    <recommendedName>
        <fullName evidence="3">Serine aminopeptidase S33 domain-containing protein</fullName>
    </recommendedName>
</protein>
<keyword evidence="1" id="KW-0378">Hydrolase</keyword>
<dbReference type="RefSeq" id="WP_086203891.1">
    <property type="nucleotide sequence ID" value="NZ_NEGB01000005.1"/>
</dbReference>
<dbReference type="Gene3D" id="3.40.50.1820">
    <property type="entry name" value="alpha/beta hydrolase"/>
    <property type="match status" value="1"/>
</dbReference>
<name>A0A1Y3CJ54_9GAMM</name>
<dbReference type="InterPro" id="IPR029058">
    <property type="entry name" value="AB_hydrolase_fold"/>
</dbReference>
<accession>A0A1Y3CJ54</accession>
<feature type="domain" description="Serine aminopeptidase S33" evidence="3">
    <location>
        <begin position="28"/>
        <end position="121"/>
    </location>
</feature>
<dbReference type="EMBL" id="NEGB01000005">
    <property type="protein sequence ID" value="OTG65173.1"/>
    <property type="molecule type" value="Genomic_DNA"/>
</dbReference>
<dbReference type="PANTHER" id="PTHR22946:SF9">
    <property type="entry name" value="POLYKETIDE TRANSFERASE AF380"/>
    <property type="match status" value="1"/>
</dbReference>
<sequence length="288" mass="32758">MNIDKLWIPVENDQIQADYYHNPRNASSATIIMAHGLAGEKQYGLDFFAQAYQDIGYNVCVFDHRGFGQSTGKVKNLVDKNSQLQDWYAAIAYLESNLNIKKNNMILWGYSFSGAHVLMLASTMNFKGIIANFPHVDGLASLALYPKKYLIPASLYAIQDLVYQSFGKVKTMPVVDPQRFAILAGEDCYEGYHSIIPTTSVWDNAVPARIIASIGFYRPTRVVHKIQSPTLVIGAQQDSLIPIQATRKMVQKNQNIEYYEEYCGHFDLFKEPYKSQLMQQHHHFMQSL</sequence>
<dbReference type="PANTHER" id="PTHR22946">
    <property type="entry name" value="DIENELACTONE HYDROLASE DOMAIN-CONTAINING PROTEIN-RELATED"/>
    <property type="match status" value="1"/>
</dbReference>
<organism evidence="4 5">
    <name type="scientific">Acinetobacter silvestris</name>
    <dbReference type="NCBI Taxonomy" id="1977882"/>
    <lineage>
        <taxon>Bacteria</taxon>
        <taxon>Pseudomonadati</taxon>
        <taxon>Pseudomonadota</taxon>
        <taxon>Gammaproteobacteria</taxon>
        <taxon>Moraxellales</taxon>
        <taxon>Moraxellaceae</taxon>
        <taxon>Acinetobacter</taxon>
    </lineage>
</organism>
<dbReference type="AlphaFoldDB" id="A0A1Y3CJ54"/>
<comment type="similarity">
    <text evidence="2">Belongs to the AB hydrolase superfamily. FUS2 hydrolase family.</text>
</comment>
<evidence type="ECO:0000313" key="5">
    <source>
        <dbReference type="Proteomes" id="UP000242765"/>
    </source>
</evidence>
<dbReference type="GO" id="GO:0052689">
    <property type="term" value="F:carboxylic ester hydrolase activity"/>
    <property type="evidence" value="ECO:0007669"/>
    <property type="project" value="UniProtKB-ARBA"/>
</dbReference>
<proteinExistence type="inferred from homology"/>
<dbReference type="InterPro" id="IPR050261">
    <property type="entry name" value="FrsA_esterase"/>
</dbReference>
<reference evidence="4 5" key="1">
    <citation type="submission" date="2017-04" db="EMBL/GenBank/DDBJ databases">
        <title>High diversity of culturable Acinetobacter species in natural soil and water ecosystems.</title>
        <authorList>
            <person name="Nemec A."/>
            <person name="Radolfova-Krizova L."/>
        </authorList>
    </citation>
    <scope>NUCLEOTIDE SEQUENCE [LARGE SCALE GENOMIC DNA]</scope>
    <source>
        <strain evidence="4 5">ANC 4999</strain>
    </source>
</reference>
<dbReference type="SUPFAM" id="SSF53474">
    <property type="entry name" value="alpha/beta-Hydrolases"/>
    <property type="match status" value="1"/>
</dbReference>
<keyword evidence="5" id="KW-1185">Reference proteome</keyword>
<gene>
    <name evidence="4" type="ORF">B9T28_10325</name>
</gene>
<dbReference type="Proteomes" id="UP000242765">
    <property type="component" value="Unassembled WGS sequence"/>
</dbReference>
<dbReference type="STRING" id="1977882.B9T28_10325"/>
<evidence type="ECO:0000256" key="1">
    <source>
        <dbReference type="ARBA" id="ARBA00022801"/>
    </source>
</evidence>
<comment type="caution">
    <text evidence="4">The sequence shown here is derived from an EMBL/GenBank/DDBJ whole genome shotgun (WGS) entry which is preliminary data.</text>
</comment>
<dbReference type="PRINTS" id="PR00111">
    <property type="entry name" value="ABHYDROLASE"/>
</dbReference>
<dbReference type="InterPro" id="IPR000073">
    <property type="entry name" value="AB_hydrolase_1"/>
</dbReference>
<evidence type="ECO:0000259" key="3">
    <source>
        <dbReference type="Pfam" id="PF12146"/>
    </source>
</evidence>